<gene>
    <name evidence="2" type="ORF">LAZ67_7003359</name>
</gene>
<dbReference type="EMBL" id="CP092869">
    <property type="protein sequence ID" value="UYV70507.1"/>
    <property type="molecule type" value="Genomic_DNA"/>
</dbReference>
<proteinExistence type="predicted"/>
<organism evidence="2 3">
    <name type="scientific">Cordylochernes scorpioides</name>
    <dbReference type="NCBI Taxonomy" id="51811"/>
    <lineage>
        <taxon>Eukaryota</taxon>
        <taxon>Metazoa</taxon>
        <taxon>Ecdysozoa</taxon>
        <taxon>Arthropoda</taxon>
        <taxon>Chelicerata</taxon>
        <taxon>Arachnida</taxon>
        <taxon>Pseudoscorpiones</taxon>
        <taxon>Cheliferoidea</taxon>
        <taxon>Chernetidae</taxon>
        <taxon>Cordylochernes</taxon>
    </lineage>
</organism>
<name>A0ABY6KQF2_9ARAC</name>
<feature type="compositionally biased region" description="Basic and acidic residues" evidence="1">
    <location>
        <begin position="85"/>
        <end position="95"/>
    </location>
</feature>
<feature type="compositionally biased region" description="Polar residues" evidence="1">
    <location>
        <begin position="146"/>
        <end position="157"/>
    </location>
</feature>
<evidence type="ECO:0000313" key="3">
    <source>
        <dbReference type="Proteomes" id="UP001235939"/>
    </source>
</evidence>
<evidence type="ECO:0000313" key="2">
    <source>
        <dbReference type="EMBL" id="UYV70507.1"/>
    </source>
</evidence>
<feature type="compositionally biased region" description="Basic and acidic residues" evidence="1">
    <location>
        <begin position="107"/>
        <end position="142"/>
    </location>
</feature>
<protein>
    <submittedName>
        <fullName evidence="2">Uncharacterized protein</fullName>
    </submittedName>
</protein>
<keyword evidence="3" id="KW-1185">Reference proteome</keyword>
<reference evidence="2 3" key="1">
    <citation type="submission" date="2022-01" db="EMBL/GenBank/DDBJ databases">
        <title>A chromosomal length assembly of Cordylochernes scorpioides.</title>
        <authorList>
            <person name="Zeh D."/>
            <person name="Zeh J."/>
        </authorList>
    </citation>
    <scope>NUCLEOTIDE SEQUENCE [LARGE SCALE GENOMIC DNA]</scope>
    <source>
        <strain evidence="2">IN4F17</strain>
        <tissue evidence="2">Whole Body</tissue>
    </source>
</reference>
<evidence type="ECO:0000256" key="1">
    <source>
        <dbReference type="SAM" id="MobiDB-lite"/>
    </source>
</evidence>
<dbReference type="Proteomes" id="UP001235939">
    <property type="component" value="Chromosome 07"/>
</dbReference>
<sequence length="157" mass="18144">MLVVSDSPRGEIFEPLNLKFRQTFWANDKQDNIEGSDTEDQVTDEIFQERFMKLEDGDSTKIARQQEMVSTSITEAHVNFSKSSKPMEEALKSSPEEIIQDYLSKSEIPENSKEPDTKDYVKEDSPKSEKLEMENFETKADEVPNQEKSSIVEQKHF</sequence>
<accession>A0ABY6KQF2</accession>
<feature type="region of interest" description="Disordered" evidence="1">
    <location>
        <begin position="80"/>
        <end position="157"/>
    </location>
</feature>